<evidence type="ECO:0000256" key="1">
    <source>
        <dbReference type="ARBA" id="ARBA00004370"/>
    </source>
</evidence>
<dbReference type="RefSeq" id="WP_167560809.1">
    <property type="nucleotide sequence ID" value="NZ_FXZC01000009.1"/>
</dbReference>
<dbReference type="GO" id="GO:0006465">
    <property type="term" value="P:signal peptide processing"/>
    <property type="evidence" value="ECO:0007669"/>
    <property type="project" value="UniProtKB-UniRule"/>
</dbReference>
<feature type="compositionally biased region" description="Low complexity" evidence="6">
    <location>
        <begin position="177"/>
        <end position="205"/>
    </location>
</feature>
<evidence type="ECO:0000256" key="5">
    <source>
        <dbReference type="NCBIfam" id="TIGR02228"/>
    </source>
</evidence>
<feature type="transmembrane region" description="Helical" evidence="7">
    <location>
        <begin position="147"/>
        <end position="169"/>
    </location>
</feature>
<dbReference type="SUPFAM" id="SSF51306">
    <property type="entry name" value="LexA/Signal peptidase"/>
    <property type="match status" value="1"/>
</dbReference>
<feature type="compositionally biased region" description="Basic and acidic residues" evidence="6">
    <location>
        <begin position="206"/>
        <end position="217"/>
    </location>
</feature>
<evidence type="ECO:0000256" key="7">
    <source>
        <dbReference type="SAM" id="Phobius"/>
    </source>
</evidence>
<keyword evidence="4 7" id="KW-0472">Membrane</keyword>
<protein>
    <recommendedName>
        <fullName evidence="5">Signal peptidase I</fullName>
        <ecNumber evidence="5">3.4.21.89</ecNumber>
    </recommendedName>
</protein>
<sequence length="217" mass="22249">MARHSRTSGFARGLRSGVFAILLLGLLGLVVAVGVVPKVMNGAALTVLTGSMEPTYEPGDIVVSVPQEQYRIGDPVTFQPRSGDPMLITHRIVAVTDTDEGRTFVTRGDANGSDDAPIVEAQVMGKVLYSIPKLGYVQQAVGGNTGLLVAGIGVLLIAYAAFAFVSAAVDRRRKTTASQASAAGDDAAPAMSSAAVGSAGSSAETHSTEASETEARS</sequence>
<evidence type="ECO:0000256" key="6">
    <source>
        <dbReference type="SAM" id="MobiDB-lite"/>
    </source>
</evidence>
<gene>
    <name evidence="8" type="ORF">BC102111_03200</name>
</gene>
<dbReference type="PANTHER" id="PTHR10806">
    <property type="entry name" value="SIGNAL PEPTIDASE COMPLEX CATALYTIC SUBUNIT SEC11"/>
    <property type="match status" value="1"/>
</dbReference>
<dbReference type="InterPro" id="IPR036286">
    <property type="entry name" value="LexA/Signal_pep-like_sf"/>
</dbReference>
<dbReference type="AlphaFoldDB" id="A0A2H1KEP5"/>
<accession>A0A2H1KEP5</accession>
<evidence type="ECO:0000256" key="3">
    <source>
        <dbReference type="ARBA" id="ARBA00022989"/>
    </source>
</evidence>
<organism evidence="8 9">
    <name type="scientific">Brevibacterium casei CIP 102111</name>
    <dbReference type="NCBI Taxonomy" id="1255625"/>
    <lineage>
        <taxon>Bacteria</taxon>
        <taxon>Bacillati</taxon>
        <taxon>Actinomycetota</taxon>
        <taxon>Actinomycetes</taxon>
        <taxon>Micrococcales</taxon>
        <taxon>Brevibacteriaceae</taxon>
        <taxon>Brevibacterium</taxon>
    </lineage>
</organism>
<dbReference type="NCBIfam" id="TIGR02228">
    <property type="entry name" value="sigpep_I_arch"/>
    <property type="match status" value="1"/>
</dbReference>
<feature type="region of interest" description="Disordered" evidence="6">
    <location>
        <begin position="177"/>
        <end position="217"/>
    </location>
</feature>
<dbReference type="InterPro" id="IPR001733">
    <property type="entry name" value="Peptidase_S26B"/>
</dbReference>
<reference evidence="8 9" key="1">
    <citation type="submission" date="2017-03" db="EMBL/GenBank/DDBJ databases">
        <authorList>
            <person name="Afonso C.L."/>
            <person name="Miller P.J."/>
            <person name="Scott M.A."/>
            <person name="Spackman E."/>
            <person name="Goraichik I."/>
            <person name="Dimitrov K.M."/>
            <person name="Suarez D.L."/>
            <person name="Swayne D.E."/>
        </authorList>
    </citation>
    <scope>NUCLEOTIDE SEQUENCE [LARGE SCALE GENOMIC DNA]</scope>
    <source>
        <strain evidence="8 9">CIP 102111</strain>
    </source>
</reference>
<keyword evidence="3 7" id="KW-1133">Transmembrane helix</keyword>
<dbReference type="GO" id="GO:0016020">
    <property type="term" value="C:membrane"/>
    <property type="evidence" value="ECO:0007669"/>
    <property type="project" value="UniProtKB-SubCell"/>
</dbReference>
<evidence type="ECO:0000256" key="4">
    <source>
        <dbReference type="ARBA" id="ARBA00023136"/>
    </source>
</evidence>
<evidence type="ECO:0000313" key="8">
    <source>
        <dbReference type="EMBL" id="SMX98048.1"/>
    </source>
</evidence>
<dbReference type="Gene3D" id="2.10.109.10">
    <property type="entry name" value="Umud Fragment, subunit A"/>
    <property type="match status" value="1"/>
</dbReference>
<evidence type="ECO:0000313" key="9">
    <source>
        <dbReference type="Proteomes" id="UP000234333"/>
    </source>
</evidence>
<proteinExistence type="predicted"/>
<dbReference type="CDD" id="cd06530">
    <property type="entry name" value="S26_SPase_I"/>
    <property type="match status" value="1"/>
</dbReference>
<name>A0A2H1KEP5_9MICO</name>
<dbReference type="PRINTS" id="PR00728">
    <property type="entry name" value="SIGNALPTASE"/>
</dbReference>
<evidence type="ECO:0000256" key="2">
    <source>
        <dbReference type="ARBA" id="ARBA00022692"/>
    </source>
</evidence>
<dbReference type="EMBL" id="FXZC01000009">
    <property type="protein sequence ID" value="SMX98048.1"/>
    <property type="molecule type" value="Genomic_DNA"/>
</dbReference>
<dbReference type="GO" id="GO:0009003">
    <property type="term" value="F:signal peptidase activity"/>
    <property type="evidence" value="ECO:0007669"/>
    <property type="project" value="UniProtKB-EC"/>
</dbReference>
<comment type="subcellular location">
    <subcellularLocation>
        <location evidence="1">Membrane</location>
    </subcellularLocation>
</comment>
<dbReference type="EC" id="3.4.21.89" evidence="5"/>
<dbReference type="InterPro" id="IPR019533">
    <property type="entry name" value="Peptidase_S26"/>
</dbReference>
<dbReference type="Proteomes" id="UP000234333">
    <property type="component" value="Unassembled WGS sequence"/>
</dbReference>
<dbReference type="PANTHER" id="PTHR10806:SF6">
    <property type="entry name" value="SIGNAL PEPTIDASE COMPLEX CATALYTIC SUBUNIT SEC11"/>
    <property type="match status" value="1"/>
</dbReference>
<dbReference type="GeneID" id="99772516"/>
<keyword evidence="2 7" id="KW-0812">Transmembrane</keyword>
<dbReference type="GO" id="GO:0004252">
    <property type="term" value="F:serine-type endopeptidase activity"/>
    <property type="evidence" value="ECO:0007669"/>
    <property type="project" value="UniProtKB-UniRule"/>
</dbReference>